<proteinExistence type="predicted"/>
<dbReference type="UniPathway" id="UPA00262">
    <property type="reaction ID" value="UER00222"/>
</dbReference>
<keyword evidence="5" id="KW-0627">Porphyrin biosynthesis</keyword>
<dbReference type="EMBL" id="AZEB01000013">
    <property type="protein sequence ID" value="KRL21622.1"/>
    <property type="molecule type" value="Genomic_DNA"/>
</dbReference>
<dbReference type="NCBIfam" id="TIGR01470">
    <property type="entry name" value="cysG_Nterm"/>
    <property type="match status" value="1"/>
</dbReference>
<dbReference type="Gene3D" id="3.40.50.720">
    <property type="entry name" value="NAD(P)-binding Rossmann-like Domain"/>
    <property type="match status" value="1"/>
</dbReference>
<evidence type="ECO:0000256" key="5">
    <source>
        <dbReference type="ARBA" id="ARBA00023244"/>
    </source>
</evidence>
<dbReference type="GO" id="GO:0004325">
    <property type="term" value="F:ferrochelatase activity"/>
    <property type="evidence" value="ECO:0007669"/>
    <property type="project" value="InterPro"/>
</dbReference>
<accession>A0A0R1NN82</accession>
<comment type="catalytic activity">
    <reaction evidence="6">
        <text>precorrin-2 + NAD(+) = sirohydrochlorin + NADH + 2 H(+)</text>
        <dbReference type="Rhea" id="RHEA:15613"/>
        <dbReference type="ChEBI" id="CHEBI:15378"/>
        <dbReference type="ChEBI" id="CHEBI:57540"/>
        <dbReference type="ChEBI" id="CHEBI:57945"/>
        <dbReference type="ChEBI" id="CHEBI:58351"/>
        <dbReference type="ChEBI" id="CHEBI:58827"/>
        <dbReference type="EC" id="1.3.1.76"/>
    </reaction>
</comment>
<reference evidence="7 8" key="1">
    <citation type="journal article" date="2015" name="Genome Announc.">
        <title>Expanding the biotechnology potential of lactobacilli through comparative genomics of 213 strains and associated genera.</title>
        <authorList>
            <person name="Sun Z."/>
            <person name="Harris H.M."/>
            <person name="McCann A."/>
            <person name="Guo C."/>
            <person name="Argimon S."/>
            <person name="Zhang W."/>
            <person name="Yang X."/>
            <person name="Jeffery I.B."/>
            <person name="Cooney J.C."/>
            <person name="Kagawa T.F."/>
            <person name="Liu W."/>
            <person name="Song Y."/>
            <person name="Salvetti E."/>
            <person name="Wrobel A."/>
            <person name="Rasinkangas P."/>
            <person name="Parkhill J."/>
            <person name="Rea M.C."/>
            <person name="O'Sullivan O."/>
            <person name="Ritari J."/>
            <person name="Douillard F.P."/>
            <person name="Paul Ross R."/>
            <person name="Yang R."/>
            <person name="Briner A.E."/>
            <person name="Felis G.E."/>
            <person name="de Vos W.M."/>
            <person name="Barrangou R."/>
            <person name="Klaenhammer T.R."/>
            <person name="Caufield P.W."/>
            <person name="Cui Y."/>
            <person name="Zhang H."/>
            <person name="O'Toole P.W."/>
        </authorList>
    </citation>
    <scope>NUCLEOTIDE SEQUENCE [LARGE SCALE GENOMIC DNA]</scope>
    <source>
        <strain evidence="7 8">DSM 19906</strain>
    </source>
</reference>
<dbReference type="GO" id="GO:0043115">
    <property type="term" value="F:precorrin-2 dehydrogenase activity"/>
    <property type="evidence" value="ECO:0007669"/>
    <property type="project" value="UniProtKB-EC"/>
</dbReference>
<dbReference type="SUPFAM" id="SSF51735">
    <property type="entry name" value="NAD(P)-binding Rossmann-fold domains"/>
    <property type="match status" value="1"/>
</dbReference>
<dbReference type="AlphaFoldDB" id="A0A0R1NN82"/>
<dbReference type="InterPro" id="IPR006367">
    <property type="entry name" value="Sirohaem_synthase_N"/>
</dbReference>
<evidence type="ECO:0000256" key="6">
    <source>
        <dbReference type="ARBA" id="ARBA00047561"/>
    </source>
</evidence>
<keyword evidence="3" id="KW-0560">Oxidoreductase</keyword>
<sequence>MQKPYPILLDLSDKKVGVVGGGNVAARKVKGLLAAGADVTVVSPVINDRIDRQKIHWIKDRYAADYFKQMDLIFACTDDFEVNQRVKREAKPFQLVNNTSNKHHSDFYNVAQINTDNFMITVSTNGVSPSAAKQLKAKMLTWLKTQYPDERR</sequence>
<protein>
    <recommendedName>
        <fullName evidence="2">precorrin-2 dehydrogenase</fullName>
        <ecNumber evidence="2">1.3.1.76</ecNumber>
    </recommendedName>
</protein>
<evidence type="ECO:0000256" key="4">
    <source>
        <dbReference type="ARBA" id="ARBA00023027"/>
    </source>
</evidence>
<keyword evidence="4" id="KW-0520">NAD</keyword>
<dbReference type="PANTHER" id="PTHR35330">
    <property type="entry name" value="SIROHEME BIOSYNTHESIS PROTEIN MET8"/>
    <property type="match status" value="1"/>
</dbReference>
<name>A0A0R1NN82_9LACO</name>
<comment type="pathway">
    <text evidence="1">Porphyrin-containing compound metabolism; siroheme biosynthesis; sirohydrochlorin from precorrin-2: step 1/1.</text>
</comment>
<comment type="caution">
    <text evidence="7">The sequence shown here is derived from an EMBL/GenBank/DDBJ whole genome shotgun (WGS) entry which is preliminary data.</text>
</comment>
<keyword evidence="8" id="KW-1185">Reference proteome</keyword>
<dbReference type="PATRIC" id="fig|1423766.4.peg.669"/>
<gene>
    <name evidence="7" type="ORF">FC98_GL000649</name>
</gene>
<organism evidence="7 8">
    <name type="scientific">Lentilactobacillus kisonensis DSM 19906 = JCM 15041</name>
    <dbReference type="NCBI Taxonomy" id="1423766"/>
    <lineage>
        <taxon>Bacteria</taxon>
        <taxon>Bacillati</taxon>
        <taxon>Bacillota</taxon>
        <taxon>Bacilli</taxon>
        <taxon>Lactobacillales</taxon>
        <taxon>Lactobacillaceae</taxon>
        <taxon>Lentilactobacillus</taxon>
    </lineage>
</organism>
<evidence type="ECO:0000256" key="3">
    <source>
        <dbReference type="ARBA" id="ARBA00023002"/>
    </source>
</evidence>
<dbReference type="RefSeq" id="WP_008858129.1">
    <property type="nucleotide sequence ID" value="NZ_AZEB01000013.1"/>
</dbReference>
<evidence type="ECO:0000313" key="7">
    <source>
        <dbReference type="EMBL" id="KRL21622.1"/>
    </source>
</evidence>
<dbReference type="InterPro" id="IPR036291">
    <property type="entry name" value="NAD(P)-bd_dom_sf"/>
</dbReference>
<dbReference type="PANTHER" id="PTHR35330:SF1">
    <property type="entry name" value="SIROHEME BIOSYNTHESIS PROTEIN MET8"/>
    <property type="match status" value="1"/>
</dbReference>
<evidence type="ECO:0000256" key="1">
    <source>
        <dbReference type="ARBA" id="ARBA00005010"/>
    </source>
</evidence>
<dbReference type="EC" id="1.3.1.76" evidence="2"/>
<dbReference type="InterPro" id="IPR028161">
    <property type="entry name" value="Met8-like"/>
</dbReference>
<dbReference type="Pfam" id="PF13241">
    <property type="entry name" value="NAD_binding_7"/>
    <property type="match status" value="1"/>
</dbReference>
<dbReference type="SUPFAM" id="SSF75615">
    <property type="entry name" value="Siroheme synthase middle domains-like"/>
    <property type="match status" value="1"/>
</dbReference>
<dbReference type="GO" id="GO:0019354">
    <property type="term" value="P:siroheme biosynthetic process"/>
    <property type="evidence" value="ECO:0007669"/>
    <property type="project" value="UniProtKB-UniPathway"/>
</dbReference>
<evidence type="ECO:0000313" key="8">
    <source>
        <dbReference type="Proteomes" id="UP000051439"/>
    </source>
</evidence>
<dbReference type="Proteomes" id="UP000051439">
    <property type="component" value="Unassembled WGS sequence"/>
</dbReference>
<evidence type="ECO:0000256" key="2">
    <source>
        <dbReference type="ARBA" id="ARBA00012400"/>
    </source>
</evidence>